<dbReference type="GeneID" id="20715459"/>
<feature type="compositionally biased region" description="Basic residues" evidence="1">
    <location>
        <begin position="53"/>
        <end position="63"/>
    </location>
</feature>
<dbReference type="EMBL" id="AP011948">
    <property type="protein sequence ID" value="BAM41007.1"/>
    <property type="molecule type" value="Genomic_DNA"/>
</dbReference>
<dbReference type="Pfam" id="PF24779">
    <property type="entry name" value="UTP23_sensor"/>
    <property type="match status" value="1"/>
</dbReference>
<dbReference type="VEuPathDB" id="PiroplasmaDB:TOT_030000268"/>
<gene>
    <name evidence="3" type="ORF">TOT_030000268</name>
</gene>
<evidence type="ECO:0000313" key="3">
    <source>
        <dbReference type="EMBL" id="BAM41007.1"/>
    </source>
</evidence>
<evidence type="ECO:0000259" key="2">
    <source>
        <dbReference type="Pfam" id="PF24779"/>
    </source>
</evidence>
<dbReference type="RefSeq" id="XP_009691308.1">
    <property type="nucleotide sequence ID" value="XM_009693013.1"/>
</dbReference>
<sequence length="95" mass="11038">MEENKKLPKAWEKPFLSSPEKPKEFKKKRKKNPNPLSCLKKKKKADDNDKPKNKNRTRVRSRRSSGQFTLDSNRDKSVNLGASEDVDSNPIRNVE</sequence>
<feature type="region of interest" description="Disordered" evidence="1">
    <location>
        <begin position="1"/>
        <end position="95"/>
    </location>
</feature>
<evidence type="ECO:0000256" key="1">
    <source>
        <dbReference type="SAM" id="MobiDB-lite"/>
    </source>
</evidence>
<dbReference type="AlphaFoldDB" id="J4CDE6"/>
<organism evidence="3 4">
    <name type="scientific">Theileria orientalis strain Shintoku</name>
    <dbReference type="NCBI Taxonomy" id="869250"/>
    <lineage>
        <taxon>Eukaryota</taxon>
        <taxon>Sar</taxon>
        <taxon>Alveolata</taxon>
        <taxon>Apicomplexa</taxon>
        <taxon>Aconoidasida</taxon>
        <taxon>Piroplasmida</taxon>
        <taxon>Theileriidae</taxon>
        <taxon>Theileria</taxon>
    </lineage>
</organism>
<accession>J4CDE6</accession>
<reference evidence="3 4" key="1">
    <citation type="journal article" date="2012" name="MBio">
        <title>Comparative genome analysis of three eukaryotic parasites with differing abilities to transform leukocytes reveals key mediators of Theileria-induced leukocyte transformation.</title>
        <authorList>
            <person name="Hayashida K."/>
            <person name="Hara Y."/>
            <person name="Abe T."/>
            <person name="Yamasaki C."/>
            <person name="Toyoda A."/>
            <person name="Kosuge T."/>
            <person name="Suzuki Y."/>
            <person name="Sato Y."/>
            <person name="Kawashima S."/>
            <person name="Katayama T."/>
            <person name="Wakaguri H."/>
            <person name="Inoue N."/>
            <person name="Homma K."/>
            <person name="Tada-Umezaki M."/>
            <person name="Yagi Y."/>
            <person name="Fujii Y."/>
            <person name="Habara T."/>
            <person name="Kanehisa M."/>
            <person name="Watanabe H."/>
            <person name="Ito K."/>
            <person name="Gojobori T."/>
            <person name="Sugawara H."/>
            <person name="Imanishi T."/>
            <person name="Weir W."/>
            <person name="Gardner M."/>
            <person name="Pain A."/>
            <person name="Shiels B."/>
            <person name="Hattori M."/>
            <person name="Nene V."/>
            <person name="Sugimoto C."/>
        </authorList>
    </citation>
    <scope>NUCLEOTIDE SEQUENCE [LARGE SCALE GENOMIC DNA]</scope>
    <source>
        <strain evidence="3 4">Shintoku</strain>
    </source>
</reference>
<evidence type="ECO:0000313" key="4">
    <source>
        <dbReference type="Proteomes" id="UP000003786"/>
    </source>
</evidence>
<dbReference type="Proteomes" id="UP000003786">
    <property type="component" value="Chromosome 3"/>
</dbReference>
<dbReference type="KEGG" id="tot:TOT_030000268"/>
<feature type="domain" description="UTP23 sensor motif region" evidence="2">
    <location>
        <begin position="26"/>
        <end position="43"/>
    </location>
</feature>
<protein>
    <recommendedName>
        <fullName evidence="2">UTP23 sensor motif region domain-containing protein</fullName>
    </recommendedName>
</protein>
<name>J4CDE6_THEOR</name>
<feature type="compositionally biased region" description="Basic and acidic residues" evidence="1">
    <location>
        <begin position="1"/>
        <end position="12"/>
    </location>
</feature>
<proteinExistence type="predicted"/>
<dbReference type="InterPro" id="IPR057776">
    <property type="entry name" value="UTP23_sensor"/>
</dbReference>
<keyword evidence="4" id="KW-1185">Reference proteome</keyword>